<dbReference type="AlphaFoldDB" id="A0A0E9UCJ6"/>
<reference evidence="1" key="1">
    <citation type="submission" date="2014-11" db="EMBL/GenBank/DDBJ databases">
        <authorList>
            <person name="Amaro Gonzalez C."/>
        </authorList>
    </citation>
    <scope>NUCLEOTIDE SEQUENCE</scope>
</reference>
<sequence length="66" mass="7394">MKGTDFDKPCNQYLSAKVTYTVTSVVNVTGAMFYETTVNVNGELQVIFLASFCNQPHSLLTLRNWS</sequence>
<organism evidence="1">
    <name type="scientific">Anguilla anguilla</name>
    <name type="common">European freshwater eel</name>
    <name type="synonym">Muraena anguilla</name>
    <dbReference type="NCBI Taxonomy" id="7936"/>
    <lineage>
        <taxon>Eukaryota</taxon>
        <taxon>Metazoa</taxon>
        <taxon>Chordata</taxon>
        <taxon>Craniata</taxon>
        <taxon>Vertebrata</taxon>
        <taxon>Euteleostomi</taxon>
        <taxon>Actinopterygii</taxon>
        <taxon>Neopterygii</taxon>
        <taxon>Teleostei</taxon>
        <taxon>Anguilliformes</taxon>
        <taxon>Anguillidae</taxon>
        <taxon>Anguilla</taxon>
    </lineage>
</organism>
<proteinExistence type="predicted"/>
<reference evidence="1" key="2">
    <citation type="journal article" date="2015" name="Fish Shellfish Immunol.">
        <title>Early steps in the European eel (Anguilla anguilla)-Vibrio vulnificus interaction in the gills: Role of the RtxA13 toxin.</title>
        <authorList>
            <person name="Callol A."/>
            <person name="Pajuelo D."/>
            <person name="Ebbesson L."/>
            <person name="Teles M."/>
            <person name="MacKenzie S."/>
            <person name="Amaro C."/>
        </authorList>
    </citation>
    <scope>NUCLEOTIDE SEQUENCE</scope>
</reference>
<evidence type="ECO:0000313" key="1">
    <source>
        <dbReference type="EMBL" id="JAH63516.1"/>
    </source>
</evidence>
<name>A0A0E9UCJ6_ANGAN</name>
<dbReference type="EMBL" id="GBXM01045061">
    <property type="protein sequence ID" value="JAH63516.1"/>
    <property type="molecule type" value="Transcribed_RNA"/>
</dbReference>
<protein>
    <submittedName>
        <fullName evidence="1">Uncharacterized protein</fullName>
    </submittedName>
</protein>
<accession>A0A0E9UCJ6</accession>